<dbReference type="GO" id="GO:0003713">
    <property type="term" value="F:transcription coactivator activity"/>
    <property type="evidence" value="ECO:0007669"/>
    <property type="project" value="TreeGrafter"/>
</dbReference>
<gene>
    <name evidence="10" type="ORF">P167DRAFT_504699</name>
</gene>
<dbReference type="Gene3D" id="1.10.20.10">
    <property type="entry name" value="Histone, subunit A"/>
    <property type="match status" value="1"/>
</dbReference>
<feature type="domain" description="TATA box binding protein associated factor (TAF) histone-like fold" evidence="9">
    <location>
        <begin position="3"/>
        <end position="66"/>
    </location>
</feature>
<keyword evidence="4" id="KW-0804">Transcription</keyword>
<dbReference type="GO" id="GO:0006325">
    <property type="term" value="P:chromatin organization"/>
    <property type="evidence" value="ECO:0007669"/>
    <property type="project" value="UniProtKB-ARBA"/>
</dbReference>
<organism evidence="10 11">
    <name type="scientific">Morchella conica CCBAS932</name>
    <dbReference type="NCBI Taxonomy" id="1392247"/>
    <lineage>
        <taxon>Eukaryota</taxon>
        <taxon>Fungi</taxon>
        <taxon>Dikarya</taxon>
        <taxon>Ascomycota</taxon>
        <taxon>Pezizomycotina</taxon>
        <taxon>Pezizomycetes</taxon>
        <taxon>Pezizales</taxon>
        <taxon>Morchellaceae</taxon>
        <taxon>Morchella</taxon>
    </lineage>
</organism>
<keyword evidence="5" id="KW-0539">Nucleus</keyword>
<evidence type="ECO:0000313" key="10">
    <source>
        <dbReference type="EMBL" id="RPB13824.1"/>
    </source>
</evidence>
<sequence length="444" mass="48375">MALWNADTVKDVSESVGIPSLSDEVAKNLAMDVEYRLHQVLQEALKFMRHSKRTTLATTDISNALRVLDVEPLYGYESTRPLKFGEASLGQAQPIYYVEDDEVDFEKLINAPLPKVPREVTFTAHWLAIEGVQPATPMNPTPSESARQSETTPKGAPPPASTTVPTTADVSVRPLVKHILSKELQLYFDRVCSAVTDESNDALRAAALASLRNDPGLHQLLPYFVQWISEKVTHGLKHLFILSVMLQVTHALLENSNLFIEPYVAALIPPILTCLIGKRLGSGGGGDAAAYELRDLAASLLKAVCKRFGDSSHTLKPRLTRTCLKHFLDPARPYGTHYGAIMGLAAVGGREAVRVLVLPNVRLFVEGVVKGDGGSEAERVVGAVVSVLRLLEEEEVAGVKPEGEMEESMREKLVERVGETVAEEVWRVGRPGLVKAIVEPVGGL</sequence>
<evidence type="ECO:0000256" key="8">
    <source>
        <dbReference type="SAM" id="MobiDB-lite"/>
    </source>
</evidence>
<dbReference type="STRING" id="1392247.A0A3N4KT92"/>
<name>A0A3N4KT92_9PEZI</name>
<dbReference type="Proteomes" id="UP000277580">
    <property type="component" value="Unassembled WGS sequence"/>
</dbReference>
<dbReference type="InParanoid" id="A0A3N4KT92"/>
<dbReference type="FunCoup" id="A0A3N4KT92">
    <property type="interactions" value="1063"/>
</dbReference>
<dbReference type="InterPro" id="IPR011442">
    <property type="entry name" value="TAF6_C"/>
</dbReference>
<dbReference type="Gene3D" id="1.25.40.770">
    <property type="entry name" value="TAF6, C-terminal HEAT repeat domain"/>
    <property type="match status" value="1"/>
</dbReference>
<dbReference type="InterPro" id="IPR046344">
    <property type="entry name" value="TAF6_C_sf"/>
</dbReference>
<reference evidence="10 11" key="1">
    <citation type="journal article" date="2018" name="Nat. Ecol. Evol.">
        <title>Pezizomycetes genomes reveal the molecular basis of ectomycorrhizal truffle lifestyle.</title>
        <authorList>
            <person name="Murat C."/>
            <person name="Payen T."/>
            <person name="Noel B."/>
            <person name="Kuo A."/>
            <person name="Morin E."/>
            <person name="Chen J."/>
            <person name="Kohler A."/>
            <person name="Krizsan K."/>
            <person name="Balestrini R."/>
            <person name="Da Silva C."/>
            <person name="Montanini B."/>
            <person name="Hainaut M."/>
            <person name="Levati E."/>
            <person name="Barry K.W."/>
            <person name="Belfiori B."/>
            <person name="Cichocki N."/>
            <person name="Clum A."/>
            <person name="Dockter R.B."/>
            <person name="Fauchery L."/>
            <person name="Guy J."/>
            <person name="Iotti M."/>
            <person name="Le Tacon F."/>
            <person name="Lindquist E.A."/>
            <person name="Lipzen A."/>
            <person name="Malagnac F."/>
            <person name="Mello A."/>
            <person name="Molinier V."/>
            <person name="Miyauchi S."/>
            <person name="Poulain J."/>
            <person name="Riccioni C."/>
            <person name="Rubini A."/>
            <person name="Sitrit Y."/>
            <person name="Splivallo R."/>
            <person name="Traeger S."/>
            <person name="Wang M."/>
            <person name="Zifcakova L."/>
            <person name="Wipf D."/>
            <person name="Zambonelli A."/>
            <person name="Paolocci F."/>
            <person name="Nowrousian M."/>
            <person name="Ottonello S."/>
            <person name="Baldrian P."/>
            <person name="Spatafora J.W."/>
            <person name="Henrissat B."/>
            <person name="Nagy L.G."/>
            <person name="Aury J.M."/>
            <person name="Wincker P."/>
            <person name="Grigoriev I.V."/>
            <person name="Bonfante P."/>
            <person name="Martin F.M."/>
        </authorList>
    </citation>
    <scope>NUCLEOTIDE SEQUENCE [LARGE SCALE GENOMIC DNA]</scope>
    <source>
        <strain evidence="10 11">CCBAS932</strain>
    </source>
</reference>
<dbReference type="PANTHER" id="PTHR10221:SF9">
    <property type="entry name" value="TRANSCRIPTION INITIATION FACTOR TFIID SUBUNIT 6"/>
    <property type="match status" value="1"/>
</dbReference>
<keyword evidence="11" id="KW-1185">Reference proteome</keyword>
<dbReference type="GO" id="GO:0046695">
    <property type="term" value="C:SLIK (SAGA-like) complex"/>
    <property type="evidence" value="ECO:0007669"/>
    <property type="project" value="InterPro"/>
</dbReference>
<dbReference type="AlphaFoldDB" id="A0A3N4KT92"/>
<evidence type="ECO:0000256" key="2">
    <source>
        <dbReference type="ARBA" id="ARBA00007688"/>
    </source>
</evidence>
<evidence type="ECO:0000256" key="4">
    <source>
        <dbReference type="ARBA" id="ARBA00023163"/>
    </source>
</evidence>
<feature type="region of interest" description="Disordered" evidence="8">
    <location>
        <begin position="133"/>
        <end position="166"/>
    </location>
</feature>
<dbReference type="CDD" id="cd08050">
    <property type="entry name" value="TAF6C"/>
    <property type="match status" value="1"/>
</dbReference>
<protein>
    <recommendedName>
        <fullName evidence="6">TBP-associated factor 6</fullName>
    </recommendedName>
    <alternativeName>
        <fullName evidence="7">Transcription initiation factor TFIID subunit 6</fullName>
    </alternativeName>
</protein>
<evidence type="ECO:0000313" key="11">
    <source>
        <dbReference type="Proteomes" id="UP000277580"/>
    </source>
</evidence>
<dbReference type="GO" id="GO:0016251">
    <property type="term" value="F:RNA polymerase II general transcription initiation factor activity"/>
    <property type="evidence" value="ECO:0007669"/>
    <property type="project" value="InterPro"/>
</dbReference>
<dbReference type="OrthoDB" id="361039at2759"/>
<dbReference type="GO" id="GO:0003743">
    <property type="term" value="F:translation initiation factor activity"/>
    <property type="evidence" value="ECO:0007669"/>
    <property type="project" value="UniProtKB-KW"/>
</dbReference>
<evidence type="ECO:0000256" key="3">
    <source>
        <dbReference type="ARBA" id="ARBA00023015"/>
    </source>
</evidence>
<keyword evidence="10" id="KW-0396">Initiation factor</keyword>
<dbReference type="FunFam" id="1.25.40.770:FF:000001">
    <property type="entry name" value="Transcription initiation factor TFIID subunit 6"/>
    <property type="match status" value="1"/>
</dbReference>
<dbReference type="SUPFAM" id="SSF47113">
    <property type="entry name" value="Histone-fold"/>
    <property type="match status" value="1"/>
</dbReference>
<evidence type="ECO:0000256" key="7">
    <source>
        <dbReference type="ARBA" id="ARBA00093655"/>
    </source>
</evidence>
<dbReference type="InterPro" id="IPR016024">
    <property type="entry name" value="ARM-type_fold"/>
</dbReference>
<keyword evidence="3" id="KW-0805">Transcription regulation</keyword>
<dbReference type="InterPro" id="IPR037796">
    <property type="entry name" value="TAF6"/>
</dbReference>
<proteinExistence type="inferred from homology"/>
<evidence type="ECO:0000256" key="5">
    <source>
        <dbReference type="ARBA" id="ARBA00023242"/>
    </source>
</evidence>
<dbReference type="CDD" id="cd22931">
    <property type="entry name" value="HFD_TAF6"/>
    <property type="match status" value="1"/>
</dbReference>
<keyword evidence="10" id="KW-0648">Protein biosynthesis</keyword>
<dbReference type="GO" id="GO:0051123">
    <property type="term" value="P:RNA polymerase II preinitiation complex assembly"/>
    <property type="evidence" value="ECO:0007669"/>
    <property type="project" value="TreeGrafter"/>
</dbReference>
<evidence type="ECO:0000259" key="9">
    <source>
        <dbReference type="SMART" id="SM00803"/>
    </source>
</evidence>
<dbReference type="InterPro" id="IPR004823">
    <property type="entry name" value="TAF_TATA-bd_Histone-like_dom"/>
</dbReference>
<dbReference type="SUPFAM" id="SSF48371">
    <property type="entry name" value="ARM repeat"/>
    <property type="match status" value="1"/>
</dbReference>
<comment type="similarity">
    <text evidence="2">Belongs to the TAF6 family.</text>
</comment>
<dbReference type="Pfam" id="PF02969">
    <property type="entry name" value="TAF"/>
    <property type="match status" value="1"/>
</dbReference>
<dbReference type="Pfam" id="PF07571">
    <property type="entry name" value="TAF6_C"/>
    <property type="match status" value="1"/>
</dbReference>
<dbReference type="FunFam" id="1.10.20.10:FF:000033">
    <property type="entry name" value="Transcription initiation factor TFIID complex subunit"/>
    <property type="match status" value="1"/>
</dbReference>
<accession>A0A3N4KT92</accession>
<dbReference type="PANTHER" id="PTHR10221">
    <property type="entry name" value="TRANSCRIPTION INITIATION FACTOR TFIID SUBUNIT 6"/>
    <property type="match status" value="1"/>
</dbReference>
<evidence type="ECO:0000256" key="6">
    <source>
        <dbReference type="ARBA" id="ARBA00076308"/>
    </source>
</evidence>
<dbReference type="GO" id="GO:0000124">
    <property type="term" value="C:SAGA complex"/>
    <property type="evidence" value="ECO:0007669"/>
    <property type="project" value="InterPro"/>
</dbReference>
<dbReference type="EMBL" id="ML119121">
    <property type="protein sequence ID" value="RPB13824.1"/>
    <property type="molecule type" value="Genomic_DNA"/>
</dbReference>
<dbReference type="InterPro" id="IPR009072">
    <property type="entry name" value="Histone-fold"/>
</dbReference>
<evidence type="ECO:0000256" key="1">
    <source>
        <dbReference type="ARBA" id="ARBA00004123"/>
    </source>
</evidence>
<comment type="subcellular location">
    <subcellularLocation>
        <location evidence="1">Nucleus</location>
    </subcellularLocation>
</comment>
<dbReference type="SMART" id="SM00803">
    <property type="entry name" value="TAF"/>
    <property type="match status" value="1"/>
</dbReference>
<dbReference type="GO" id="GO:0005669">
    <property type="term" value="C:transcription factor TFIID complex"/>
    <property type="evidence" value="ECO:0007669"/>
    <property type="project" value="InterPro"/>
</dbReference>
<feature type="compositionally biased region" description="Polar residues" evidence="8">
    <location>
        <begin position="136"/>
        <end position="152"/>
    </location>
</feature>
<dbReference type="GO" id="GO:0046982">
    <property type="term" value="F:protein heterodimerization activity"/>
    <property type="evidence" value="ECO:0007669"/>
    <property type="project" value="InterPro"/>
</dbReference>